<dbReference type="InterPro" id="IPR015500">
    <property type="entry name" value="Peptidase_S8_subtilisin-rel"/>
</dbReference>
<evidence type="ECO:0000256" key="6">
    <source>
        <dbReference type="PROSITE-ProRule" id="PRU01240"/>
    </source>
</evidence>
<feature type="active site" description="Charge relay system" evidence="5 6">
    <location>
        <position position="191"/>
    </location>
</feature>
<keyword evidence="3 6" id="KW-0378">Hydrolase</keyword>
<comment type="similarity">
    <text evidence="1 6 7">Belongs to the peptidase S8 family.</text>
</comment>
<dbReference type="PANTHER" id="PTHR43806:SF65">
    <property type="entry name" value="SERINE PROTEASE APRX"/>
    <property type="match status" value="1"/>
</dbReference>
<evidence type="ECO:0000256" key="3">
    <source>
        <dbReference type="ARBA" id="ARBA00022801"/>
    </source>
</evidence>
<evidence type="ECO:0000313" key="10">
    <source>
        <dbReference type="Proteomes" id="UP000028875"/>
    </source>
</evidence>
<name>A0A024QGF5_9BACI</name>
<evidence type="ECO:0000256" key="5">
    <source>
        <dbReference type="PIRSR" id="PIRSR615500-1"/>
    </source>
</evidence>
<dbReference type="GO" id="GO:0006508">
    <property type="term" value="P:proteolysis"/>
    <property type="evidence" value="ECO:0007669"/>
    <property type="project" value="UniProtKB-KW"/>
</dbReference>
<reference evidence="10" key="2">
    <citation type="submission" date="2014-05" db="EMBL/GenBank/DDBJ databases">
        <title>Draft genome sequence of Virgibacillus massiliensis Vm-5.</title>
        <authorList>
            <person name="Khelaifia S."/>
            <person name="Croce O."/>
            <person name="Lagier J.C."/>
            <person name="Raoult D."/>
        </authorList>
    </citation>
    <scope>NUCLEOTIDE SEQUENCE [LARGE SCALE GENOMIC DNA]</scope>
    <source>
        <strain evidence="10">Vm-5</strain>
    </source>
</reference>
<protein>
    <submittedName>
        <fullName evidence="9">Serine protease AprX</fullName>
    </submittedName>
</protein>
<keyword evidence="2 6" id="KW-0645">Protease</keyword>
<evidence type="ECO:0000256" key="1">
    <source>
        <dbReference type="ARBA" id="ARBA00011073"/>
    </source>
</evidence>
<dbReference type="SUPFAM" id="SSF52743">
    <property type="entry name" value="Subtilisin-like"/>
    <property type="match status" value="1"/>
</dbReference>
<dbReference type="STRING" id="1462526.BN990_03684"/>
<dbReference type="InterPro" id="IPR000209">
    <property type="entry name" value="Peptidase_S8/S53_dom"/>
</dbReference>
<organism evidence="9 10">
    <name type="scientific">Virgibacillus massiliensis</name>
    <dbReference type="NCBI Taxonomy" id="1462526"/>
    <lineage>
        <taxon>Bacteria</taxon>
        <taxon>Bacillati</taxon>
        <taxon>Bacillota</taxon>
        <taxon>Bacilli</taxon>
        <taxon>Bacillales</taxon>
        <taxon>Bacillaceae</taxon>
        <taxon>Virgibacillus</taxon>
    </lineage>
</organism>
<feature type="active site" description="Charge relay system" evidence="5 6">
    <location>
        <position position="383"/>
    </location>
</feature>
<dbReference type="InterPro" id="IPR050131">
    <property type="entry name" value="Peptidase_S8_subtilisin-like"/>
</dbReference>
<feature type="active site" description="Charge relay system" evidence="5 6">
    <location>
        <position position="156"/>
    </location>
</feature>
<dbReference type="InterPro" id="IPR023827">
    <property type="entry name" value="Peptidase_S8_Asp-AS"/>
</dbReference>
<dbReference type="GO" id="GO:0004252">
    <property type="term" value="F:serine-type endopeptidase activity"/>
    <property type="evidence" value="ECO:0007669"/>
    <property type="project" value="UniProtKB-UniRule"/>
</dbReference>
<dbReference type="RefSeq" id="WP_021290414.1">
    <property type="nucleotide sequence ID" value="NZ_BNER01000009.1"/>
</dbReference>
<dbReference type="PROSITE" id="PS00136">
    <property type="entry name" value="SUBTILASE_ASP"/>
    <property type="match status" value="1"/>
</dbReference>
<dbReference type="PROSITE" id="PS00137">
    <property type="entry name" value="SUBTILASE_HIS"/>
    <property type="match status" value="1"/>
</dbReference>
<accession>A0A024QGF5</accession>
<evidence type="ECO:0000256" key="2">
    <source>
        <dbReference type="ARBA" id="ARBA00022670"/>
    </source>
</evidence>
<proteinExistence type="inferred from homology"/>
<dbReference type="PANTHER" id="PTHR43806">
    <property type="entry name" value="PEPTIDASE S8"/>
    <property type="match status" value="1"/>
</dbReference>
<evidence type="ECO:0000256" key="4">
    <source>
        <dbReference type="ARBA" id="ARBA00022825"/>
    </source>
</evidence>
<evidence type="ECO:0000256" key="7">
    <source>
        <dbReference type="RuleBase" id="RU003355"/>
    </source>
</evidence>
<dbReference type="PRINTS" id="PR00723">
    <property type="entry name" value="SUBTILISIN"/>
</dbReference>
<dbReference type="InterPro" id="IPR022398">
    <property type="entry name" value="Peptidase_S8_His-AS"/>
</dbReference>
<evidence type="ECO:0000259" key="8">
    <source>
        <dbReference type="Pfam" id="PF00082"/>
    </source>
</evidence>
<dbReference type="Pfam" id="PF00082">
    <property type="entry name" value="Peptidase_S8"/>
    <property type="match status" value="1"/>
</dbReference>
<dbReference type="eggNOG" id="COG1404">
    <property type="taxonomic scope" value="Bacteria"/>
</dbReference>
<dbReference type="InterPro" id="IPR023828">
    <property type="entry name" value="Peptidase_S8_Ser-AS"/>
</dbReference>
<dbReference type="AlphaFoldDB" id="A0A024QGF5"/>
<comment type="caution">
    <text evidence="9">The sequence shown here is derived from an EMBL/GenBank/DDBJ whole genome shotgun (WGS) entry which is preliminary data.</text>
</comment>
<dbReference type="InterPro" id="IPR036852">
    <property type="entry name" value="Peptidase_S8/S53_dom_sf"/>
</dbReference>
<evidence type="ECO:0000313" key="9">
    <source>
        <dbReference type="EMBL" id="CDQ41322.1"/>
    </source>
</evidence>
<dbReference type="Proteomes" id="UP000028875">
    <property type="component" value="Unassembled WGS sequence"/>
</dbReference>
<sequence length="444" mass="47912">MLGFSMVQLTRKYSAKFDKGIRQSLLHLYKPMRRTPCFLHRPLEGILKKTKKFPVIIEFDQENTISQKSEIDKVHQLVKPQLRSKVKHQFPNVCSCSANLTASAIEKLMDSDCNIKKIYYDREVKALMDVASPSIHARELNEQGLTGKNVNIAVVDTGVQPHKDLTEPTNRIIAFKDFVKDKTEPYDDNGHGTHCAGDAAGNGFLSDGKYQGSAPEAGVIGVKVLNKMGSGSLSTIIAGIQWCIDHKDEYQIDIISLSLGAEADESDCNDPLVQIVNAAWENNIVVCVAAGNSGPDQRTIGTPAISSKVITVGAIGDQNTVERGDDEIASFSSRGPTCGETSKPDLLAPGVDIISLRASGSFLDKTNKTSRVENDYFSLSGTSMATPICAGVAALVLQAQPELSPDEMKQQLLQASVDIGLPEYAQGAGYLDASKAIITNPSGK</sequence>
<keyword evidence="10" id="KW-1185">Reference proteome</keyword>
<dbReference type="MEROPS" id="S08.137"/>
<reference evidence="9 10" key="1">
    <citation type="submission" date="2014-03" db="EMBL/GenBank/DDBJ databases">
        <authorList>
            <person name="Urmite Genomes U."/>
        </authorList>
    </citation>
    <scope>NUCLEOTIDE SEQUENCE [LARGE SCALE GENOMIC DNA]</scope>
    <source>
        <strain evidence="9 10">Vm-5</strain>
    </source>
</reference>
<keyword evidence="4 6" id="KW-0720">Serine protease</keyword>
<dbReference type="CDD" id="cd07487">
    <property type="entry name" value="Peptidases_S8_1"/>
    <property type="match status" value="1"/>
</dbReference>
<dbReference type="PROSITE" id="PS51892">
    <property type="entry name" value="SUBTILASE"/>
    <property type="match status" value="1"/>
</dbReference>
<dbReference type="InterPro" id="IPR037045">
    <property type="entry name" value="S8pro/Inhibitor_I9_sf"/>
</dbReference>
<feature type="domain" description="Peptidase S8/S53" evidence="8">
    <location>
        <begin position="147"/>
        <end position="429"/>
    </location>
</feature>
<dbReference type="Gene3D" id="3.30.70.80">
    <property type="entry name" value="Peptidase S8 propeptide/proteinase inhibitor I9"/>
    <property type="match status" value="1"/>
</dbReference>
<dbReference type="PROSITE" id="PS00138">
    <property type="entry name" value="SUBTILASE_SER"/>
    <property type="match status" value="1"/>
</dbReference>
<gene>
    <name evidence="9" type="primary">aprX_2</name>
    <name evidence="9" type="ORF">BN990_03684</name>
</gene>
<dbReference type="Gene3D" id="3.40.50.200">
    <property type="entry name" value="Peptidase S8/S53 domain"/>
    <property type="match status" value="1"/>
</dbReference>
<dbReference type="EMBL" id="CCDP010000002">
    <property type="protein sequence ID" value="CDQ41322.1"/>
    <property type="molecule type" value="Genomic_DNA"/>
</dbReference>
<dbReference type="OrthoDB" id="9798386at2"/>